<keyword evidence="2" id="KW-1185">Reference proteome</keyword>
<comment type="caution">
    <text evidence="1">The sequence shown here is derived from an EMBL/GenBank/DDBJ whole genome shotgun (WGS) entry which is preliminary data.</text>
</comment>
<name>A0ABD2KZ44_9BILA</name>
<organism evidence="1 2">
    <name type="scientific">Heterodera trifolii</name>
    <dbReference type="NCBI Taxonomy" id="157864"/>
    <lineage>
        <taxon>Eukaryota</taxon>
        <taxon>Metazoa</taxon>
        <taxon>Ecdysozoa</taxon>
        <taxon>Nematoda</taxon>
        <taxon>Chromadorea</taxon>
        <taxon>Rhabditida</taxon>
        <taxon>Tylenchina</taxon>
        <taxon>Tylenchomorpha</taxon>
        <taxon>Tylenchoidea</taxon>
        <taxon>Heteroderidae</taxon>
        <taxon>Heteroderinae</taxon>
        <taxon>Heterodera</taxon>
    </lineage>
</organism>
<evidence type="ECO:0000313" key="1">
    <source>
        <dbReference type="EMBL" id="KAL3107937.1"/>
    </source>
</evidence>
<proteinExistence type="predicted"/>
<reference evidence="1 2" key="1">
    <citation type="submission" date="2024-10" db="EMBL/GenBank/DDBJ databases">
        <authorList>
            <person name="Kim D."/>
        </authorList>
    </citation>
    <scope>NUCLEOTIDE SEQUENCE [LARGE SCALE GENOMIC DNA]</scope>
    <source>
        <strain evidence="1">BH-2024</strain>
    </source>
</reference>
<protein>
    <submittedName>
        <fullName evidence="1">Uncharacterized protein</fullName>
    </submittedName>
</protein>
<evidence type="ECO:0000313" key="2">
    <source>
        <dbReference type="Proteomes" id="UP001620626"/>
    </source>
</evidence>
<dbReference type="Proteomes" id="UP001620626">
    <property type="component" value="Unassembled WGS sequence"/>
</dbReference>
<sequence>MARHETLQFDHGRAQALLIERSAIEGTAQFADIKALNSIQCKNGIATYLEDDTSAGPCANASHEYCLAFTCRKADTTVLYTLWGCAAINDKALCDIEAKNMTERATKKTDISCDCQFGEKGKEMGNQQFVLPPMAPIVENVTDINALKNRLECKIGVFHENGIGQIHIGFCGADASYCFAASCKIASGVIDAWGCLPSNDYCSKVGNLCHFCQLGKKDEKHSNMNFMIPTFLKKNARRVTKGIVSSTVLVPLPEGTTTTTTTTTTVSMTTTSTASKTISTPSANLVTDISDEMSETTADENVCVRANIPTVSIAFGTIRTIVLINAKYY</sequence>
<dbReference type="AlphaFoldDB" id="A0ABD2KZ44"/>
<accession>A0ABD2KZ44</accession>
<dbReference type="EMBL" id="JBICBT010000602">
    <property type="protein sequence ID" value="KAL3107937.1"/>
    <property type="molecule type" value="Genomic_DNA"/>
</dbReference>
<gene>
    <name evidence="1" type="ORF">niasHT_012845</name>
</gene>